<protein>
    <recommendedName>
        <fullName evidence="2">KIB1-4 beta-propeller domain-containing protein</fullName>
    </recommendedName>
</protein>
<dbReference type="EnsemblPlants" id="TraesCS7A02G014900.1">
    <property type="protein sequence ID" value="TraesCS7A02G014900.1"/>
    <property type="gene ID" value="TraesCS7A02G014900"/>
</dbReference>
<dbReference type="Gramene" id="TraesCS7A02G014900.1">
    <property type="protein sequence ID" value="TraesCS7A02G014900.1"/>
    <property type="gene ID" value="TraesCS7A02G014900"/>
</dbReference>
<accession>A0A3B6R756</accession>
<dbReference type="Proteomes" id="UP000019116">
    <property type="component" value="Chromosome 7A"/>
</dbReference>
<dbReference type="OrthoDB" id="667156at2759"/>
<evidence type="ECO:0000313" key="4">
    <source>
        <dbReference type="Proteomes" id="UP000019116"/>
    </source>
</evidence>
<feature type="region of interest" description="Disordered" evidence="1">
    <location>
        <begin position="1"/>
        <end position="34"/>
    </location>
</feature>
<dbReference type="PaxDb" id="4565-Traes_7AS_194E08043.1"/>
<keyword evidence="4" id="KW-1185">Reference proteome</keyword>
<reference evidence="3" key="2">
    <citation type="submission" date="2018-10" db="UniProtKB">
        <authorList>
            <consortium name="EnsemblPlants"/>
        </authorList>
    </citation>
    <scope>IDENTIFICATION</scope>
</reference>
<dbReference type="PANTHER" id="PTHR33165:SF49">
    <property type="entry name" value="DUF295 DOMAIN-CONTAINING PROTEIN"/>
    <property type="match status" value="1"/>
</dbReference>
<dbReference type="PANTHER" id="PTHR33165">
    <property type="entry name" value="F-BOX DOMAIN CONTAINING PROTEIN-LIKE-RELATED"/>
    <property type="match status" value="1"/>
</dbReference>
<evidence type="ECO:0000313" key="3">
    <source>
        <dbReference type="EnsemblPlants" id="TraesCS7A02G014900.1"/>
    </source>
</evidence>
<evidence type="ECO:0000256" key="1">
    <source>
        <dbReference type="SAM" id="MobiDB-lite"/>
    </source>
</evidence>
<proteinExistence type="predicted"/>
<reference evidence="3" key="1">
    <citation type="submission" date="2018-08" db="EMBL/GenBank/DDBJ databases">
        <authorList>
            <person name="Rossello M."/>
        </authorList>
    </citation>
    <scope>NUCLEOTIDE SEQUENCE [LARGE SCALE GENOMIC DNA]</scope>
    <source>
        <strain evidence="3">cv. Chinese Spring</strain>
    </source>
</reference>
<organism evidence="3">
    <name type="scientific">Triticum aestivum</name>
    <name type="common">Wheat</name>
    <dbReference type="NCBI Taxonomy" id="4565"/>
    <lineage>
        <taxon>Eukaryota</taxon>
        <taxon>Viridiplantae</taxon>
        <taxon>Streptophyta</taxon>
        <taxon>Embryophyta</taxon>
        <taxon>Tracheophyta</taxon>
        <taxon>Spermatophyta</taxon>
        <taxon>Magnoliopsida</taxon>
        <taxon>Liliopsida</taxon>
        <taxon>Poales</taxon>
        <taxon>Poaceae</taxon>
        <taxon>BOP clade</taxon>
        <taxon>Pooideae</taxon>
        <taxon>Triticodae</taxon>
        <taxon>Triticeae</taxon>
        <taxon>Triticinae</taxon>
        <taxon>Triticum</taxon>
    </lineage>
</organism>
<dbReference type="Gramene" id="TraesCS7A03G0031600.1">
    <property type="protein sequence ID" value="TraesCS7A03G0031600.1.CDS"/>
    <property type="gene ID" value="TraesCS7A03G0031600"/>
</dbReference>
<dbReference type="AlphaFoldDB" id="A0A3B6R756"/>
<feature type="compositionally biased region" description="Low complexity" evidence="1">
    <location>
        <begin position="21"/>
        <end position="34"/>
    </location>
</feature>
<dbReference type="SUPFAM" id="SSF81383">
    <property type="entry name" value="F-box domain"/>
    <property type="match status" value="1"/>
</dbReference>
<evidence type="ECO:0000259" key="2">
    <source>
        <dbReference type="Pfam" id="PF03478"/>
    </source>
</evidence>
<dbReference type="InterPro" id="IPR036047">
    <property type="entry name" value="F-box-like_dom_sf"/>
</dbReference>
<name>A0A3B6R756_WHEAT</name>
<dbReference type="Pfam" id="PF03478">
    <property type="entry name" value="Beta-prop_KIB1-4"/>
    <property type="match status" value="1"/>
</dbReference>
<dbReference type="OMA" id="QWHISTW"/>
<sequence>MSLIASNSTKRRRRPPTVHHASSSASPGAGTAAPSPWASMNQDLIRLIAWRVLAGDLLDYVRFRAVCRHWRSSTDSPRGRGVVDPRFHPRRWMMFPEGHGLHPSHTRLRDYIRFLNLDTGRFVRAKLPVFKDHCILDSVDGLLVMHRDEDTAIRLLHPFTGDIVDLPRLVTLAPHIDLSLPGAFLPAQRCYYLRGVCASLSVSAAGVVSVLLALHRMGRVAFATSRDQQWHMSTWAFSYNTPLSFQGKLYMARMSFDPKENSDIFQVDPPPPPQGHHHVDVVGTTSSSSLTLPPPKLIATIPAEKLTRPVHLVECDSQILVTGYTDRSWSHMIIHRLADLITSENPIPVTSIGDKALFLNNVRSLSASSNGALPTVVSNTIVQASLANGSLTEYNLSTDAWSRPMDGCILHGPIFGPCCLIYHIYTCCIREYWNKGQLCNRKKPCRWRVKGKWRIGA</sequence>
<dbReference type="InterPro" id="IPR005174">
    <property type="entry name" value="KIB1-4_b-propeller"/>
</dbReference>
<feature type="domain" description="KIB1-4 beta-propeller" evidence="2">
    <location>
        <begin position="114"/>
        <end position="380"/>
    </location>
</feature>